<sequence>MDKWLYPEDLDNEDLVVNIFWDESEMNHYANFYPLPEDWRERVTQNQGKDGKPSIHDIMEEEE</sequence>
<gene>
    <name evidence="1" type="ORF">LCGC14_2678360</name>
</gene>
<protein>
    <submittedName>
        <fullName evidence="1">Uncharacterized protein</fullName>
    </submittedName>
</protein>
<proteinExistence type="predicted"/>
<dbReference type="EMBL" id="LAZR01047153">
    <property type="protein sequence ID" value="KKK94886.1"/>
    <property type="molecule type" value="Genomic_DNA"/>
</dbReference>
<accession>A0A0F9CDX9</accession>
<dbReference type="AlphaFoldDB" id="A0A0F9CDX9"/>
<reference evidence="1" key="1">
    <citation type="journal article" date="2015" name="Nature">
        <title>Complex archaea that bridge the gap between prokaryotes and eukaryotes.</title>
        <authorList>
            <person name="Spang A."/>
            <person name="Saw J.H."/>
            <person name="Jorgensen S.L."/>
            <person name="Zaremba-Niedzwiedzka K."/>
            <person name="Martijn J."/>
            <person name="Lind A.E."/>
            <person name="van Eijk R."/>
            <person name="Schleper C."/>
            <person name="Guy L."/>
            <person name="Ettema T.J."/>
        </authorList>
    </citation>
    <scope>NUCLEOTIDE SEQUENCE</scope>
</reference>
<evidence type="ECO:0000313" key="1">
    <source>
        <dbReference type="EMBL" id="KKK94886.1"/>
    </source>
</evidence>
<organism evidence="1">
    <name type="scientific">marine sediment metagenome</name>
    <dbReference type="NCBI Taxonomy" id="412755"/>
    <lineage>
        <taxon>unclassified sequences</taxon>
        <taxon>metagenomes</taxon>
        <taxon>ecological metagenomes</taxon>
    </lineage>
</organism>
<name>A0A0F9CDX9_9ZZZZ</name>
<comment type="caution">
    <text evidence="1">The sequence shown here is derived from an EMBL/GenBank/DDBJ whole genome shotgun (WGS) entry which is preliminary data.</text>
</comment>